<comment type="caution">
    <text evidence="8">The sequence shown here is derived from an EMBL/GenBank/DDBJ whole genome shotgun (WGS) entry which is preliminary data.</text>
</comment>
<dbReference type="GO" id="GO:0006352">
    <property type="term" value="P:DNA-templated transcription initiation"/>
    <property type="evidence" value="ECO:0007669"/>
    <property type="project" value="InterPro"/>
</dbReference>
<dbReference type="InterPro" id="IPR013249">
    <property type="entry name" value="RNA_pol_sigma70_r4_t2"/>
</dbReference>
<dbReference type="InterPro" id="IPR014284">
    <property type="entry name" value="RNA_pol_sigma-70_dom"/>
</dbReference>
<reference evidence="8" key="1">
    <citation type="submission" date="2020-04" db="EMBL/GenBank/DDBJ databases">
        <title>Deep metagenomics examines the oral microbiome during advanced dental caries in children, revealing novel taxa and co-occurrences with host molecules.</title>
        <authorList>
            <person name="Baker J.L."/>
            <person name="Morton J.T."/>
            <person name="Dinis M."/>
            <person name="Alvarez R."/>
            <person name="Tran N.C."/>
            <person name="Knight R."/>
            <person name="Edlund A."/>
        </authorList>
    </citation>
    <scope>NUCLEOTIDE SEQUENCE</scope>
    <source>
        <strain evidence="8">JCVI_32_bin.50</strain>
    </source>
</reference>
<dbReference type="Proteomes" id="UP000787419">
    <property type="component" value="Unassembled WGS sequence"/>
</dbReference>
<dbReference type="InterPro" id="IPR013324">
    <property type="entry name" value="RNA_pol_sigma_r3/r4-like"/>
</dbReference>
<dbReference type="GO" id="GO:0003677">
    <property type="term" value="F:DNA binding"/>
    <property type="evidence" value="ECO:0007669"/>
    <property type="project" value="UniProtKB-KW"/>
</dbReference>
<protein>
    <submittedName>
        <fullName evidence="8">RNA polymerase sigma factor</fullName>
    </submittedName>
</protein>
<dbReference type="InterPro" id="IPR013325">
    <property type="entry name" value="RNA_pol_sigma_r2"/>
</dbReference>
<keyword evidence="2" id="KW-0805">Transcription regulation</keyword>
<keyword evidence="3" id="KW-0731">Sigma factor</keyword>
<sequence length="169" mass="19805">MEIEEFSQIAINLRSRLLKVAATLEGGDAEAEDFVQETYLRMWAMRQKLDTHTNLEALAIKIIKGVAIDHWRHRKMECAESNRPKELAAEQEWTDGKDDMELIQHIVDHLPPLQQQVFQLKEIDGYENEEIAKICNCKPEALRQNLSRARRHIQKEFIRLTTGRIKKCR</sequence>
<dbReference type="InterPro" id="IPR036388">
    <property type="entry name" value="WH-like_DNA-bd_sf"/>
</dbReference>
<dbReference type="AlphaFoldDB" id="A0A9D5WU32"/>
<evidence type="ECO:0000259" key="6">
    <source>
        <dbReference type="Pfam" id="PF04542"/>
    </source>
</evidence>
<dbReference type="InterPro" id="IPR007627">
    <property type="entry name" value="RNA_pol_sigma70_r2"/>
</dbReference>
<evidence type="ECO:0000256" key="2">
    <source>
        <dbReference type="ARBA" id="ARBA00023015"/>
    </source>
</evidence>
<dbReference type="Pfam" id="PF08281">
    <property type="entry name" value="Sigma70_r4_2"/>
    <property type="match status" value="1"/>
</dbReference>
<feature type="domain" description="RNA polymerase sigma factor 70 region 4 type 2" evidence="7">
    <location>
        <begin position="101"/>
        <end position="153"/>
    </location>
</feature>
<dbReference type="GO" id="GO:0016987">
    <property type="term" value="F:sigma factor activity"/>
    <property type="evidence" value="ECO:0007669"/>
    <property type="project" value="UniProtKB-KW"/>
</dbReference>
<dbReference type="Pfam" id="PF04542">
    <property type="entry name" value="Sigma70_r2"/>
    <property type="match status" value="1"/>
</dbReference>
<dbReference type="Gene3D" id="1.10.10.10">
    <property type="entry name" value="Winged helix-like DNA-binding domain superfamily/Winged helix DNA-binding domain"/>
    <property type="match status" value="1"/>
</dbReference>
<feature type="domain" description="RNA polymerase sigma-70 region 2" evidence="6">
    <location>
        <begin position="14"/>
        <end position="75"/>
    </location>
</feature>
<evidence type="ECO:0000313" key="8">
    <source>
        <dbReference type="EMBL" id="MBF1446295.1"/>
    </source>
</evidence>
<accession>A0A9D5WU32</accession>
<dbReference type="RefSeq" id="WP_088401605.1">
    <property type="nucleotide sequence ID" value="NZ_CAJZDG010000004.1"/>
</dbReference>
<evidence type="ECO:0000259" key="7">
    <source>
        <dbReference type="Pfam" id="PF08281"/>
    </source>
</evidence>
<dbReference type="Gene3D" id="1.10.1740.10">
    <property type="match status" value="1"/>
</dbReference>
<comment type="similarity">
    <text evidence="1">Belongs to the sigma-70 factor family. ECF subfamily.</text>
</comment>
<name>A0A9D5WU32_9BACT</name>
<evidence type="ECO:0000256" key="5">
    <source>
        <dbReference type="ARBA" id="ARBA00023163"/>
    </source>
</evidence>
<gene>
    <name evidence="8" type="ORF">HXN55_02740</name>
</gene>
<evidence type="ECO:0000256" key="4">
    <source>
        <dbReference type="ARBA" id="ARBA00023125"/>
    </source>
</evidence>
<dbReference type="PANTHER" id="PTHR43133">
    <property type="entry name" value="RNA POLYMERASE ECF-TYPE SIGMA FACTO"/>
    <property type="match status" value="1"/>
</dbReference>
<keyword evidence="5" id="KW-0804">Transcription</keyword>
<dbReference type="SUPFAM" id="SSF88946">
    <property type="entry name" value="Sigma2 domain of RNA polymerase sigma factors"/>
    <property type="match status" value="1"/>
</dbReference>
<dbReference type="PANTHER" id="PTHR43133:SF8">
    <property type="entry name" value="RNA POLYMERASE SIGMA FACTOR HI_1459-RELATED"/>
    <property type="match status" value="1"/>
</dbReference>
<proteinExistence type="inferred from homology"/>
<dbReference type="SUPFAM" id="SSF88659">
    <property type="entry name" value="Sigma3 and sigma4 domains of RNA polymerase sigma factors"/>
    <property type="match status" value="1"/>
</dbReference>
<dbReference type="EMBL" id="JABZTM010000018">
    <property type="protein sequence ID" value="MBF1446295.1"/>
    <property type="molecule type" value="Genomic_DNA"/>
</dbReference>
<evidence type="ECO:0000256" key="1">
    <source>
        <dbReference type="ARBA" id="ARBA00010641"/>
    </source>
</evidence>
<dbReference type="InterPro" id="IPR039425">
    <property type="entry name" value="RNA_pol_sigma-70-like"/>
</dbReference>
<dbReference type="NCBIfam" id="TIGR02937">
    <property type="entry name" value="sigma70-ECF"/>
    <property type="match status" value="1"/>
</dbReference>
<keyword evidence="4" id="KW-0238">DNA-binding</keyword>
<evidence type="ECO:0000256" key="3">
    <source>
        <dbReference type="ARBA" id="ARBA00023082"/>
    </source>
</evidence>
<organism evidence="8 9">
    <name type="scientific">Prevotella nigrescens</name>
    <dbReference type="NCBI Taxonomy" id="28133"/>
    <lineage>
        <taxon>Bacteria</taxon>
        <taxon>Pseudomonadati</taxon>
        <taxon>Bacteroidota</taxon>
        <taxon>Bacteroidia</taxon>
        <taxon>Bacteroidales</taxon>
        <taxon>Prevotellaceae</taxon>
        <taxon>Prevotella</taxon>
    </lineage>
</organism>
<evidence type="ECO:0000313" key="9">
    <source>
        <dbReference type="Proteomes" id="UP000787419"/>
    </source>
</evidence>